<reference evidence="1" key="1">
    <citation type="submission" date="2020-05" db="EMBL/GenBank/DDBJ databases">
        <title>Large-scale comparative analyses of tick genomes elucidate their genetic diversity and vector capacities.</title>
        <authorList>
            <person name="Jia N."/>
            <person name="Wang J."/>
            <person name="Shi W."/>
            <person name="Du L."/>
            <person name="Sun Y."/>
            <person name="Zhan W."/>
            <person name="Jiang J."/>
            <person name="Wang Q."/>
            <person name="Zhang B."/>
            <person name="Ji P."/>
            <person name="Sakyi L.B."/>
            <person name="Cui X."/>
            <person name="Yuan T."/>
            <person name="Jiang B."/>
            <person name="Yang W."/>
            <person name="Lam T.T.-Y."/>
            <person name="Chang Q."/>
            <person name="Ding S."/>
            <person name="Wang X."/>
            <person name="Zhu J."/>
            <person name="Ruan X."/>
            <person name="Zhao L."/>
            <person name="Wei J."/>
            <person name="Que T."/>
            <person name="Du C."/>
            <person name="Cheng J."/>
            <person name="Dai P."/>
            <person name="Han X."/>
            <person name="Huang E."/>
            <person name="Gao Y."/>
            <person name="Liu J."/>
            <person name="Shao H."/>
            <person name="Ye R."/>
            <person name="Li L."/>
            <person name="Wei W."/>
            <person name="Wang X."/>
            <person name="Wang C."/>
            <person name="Yang T."/>
            <person name="Huo Q."/>
            <person name="Li W."/>
            <person name="Guo W."/>
            <person name="Chen H."/>
            <person name="Zhou L."/>
            <person name="Ni X."/>
            <person name="Tian J."/>
            <person name="Zhou Y."/>
            <person name="Sheng Y."/>
            <person name="Liu T."/>
            <person name="Pan Y."/>
            <person name="Xia L."/>
            <person name="Li J."/>
            <person name="Zhao F."/>
            <person name="Cao W."/>
        </authorList>
    </citation>
    <scope>NUCLEOTIDE SEQUENCE</scope>
    <source>
        <strain evidence="1">Hyas-2018</strain>
    </source>
</reference>
<keyword evidence="2" id="KW-1185">Reference proteome</keyword>
<proteinExistence type="predicted"/>
<gene>
    <name evidence="1" type="ORF">HPB50_006317</name>
</gene>
<comment type="caution">
    <text evidence="1">The sequence shown here is derived from an EMBL/GenBank/DDBJ whole genome shotgun (WGS) entry which is preliminary data.</text>
</comment>
<evidence type="ECO:0000313" key="2">
    <source>
        <dbReference type="Proteomes" id="UP000821845"/>
    </source>
</evidence>
<organism evidence="1 2">
    <name type="scientific">Hyalomma asiaticum</name>
    <name type="common">Tick</name>
    <dbReference type="NCBI Taxonomy" id="266040"/>
    <lineage>
        <taxon>Eukaryota</taxon>
        <taxon>Metazoa</taxon>
        <taxon>Ecdysozoa</taxon>
        <taxon>Arthropoda</taxon>
        <taxon>Chelicerata</taxon>
        <taxon>Arachnida</taxon>
        <taxon>Acari</taxon>
        <taxon>Parasitiformes</taxon>
        <taxon>Ixodida</taxon>
        <taxon>Ixodoidea</taxon>
        <taxon>Ixodidae</taxon>
        <taxon>Hyalomminae</taxon>
        <taxon>Hyalomma</taxon>
    </lineage>
</organism>
<evidence type="ECO:0000313" key="1">
    <source>
        <dbReference type="EMBL" id="KAH6944947.1"/>
    </source>
</evidence>
<accession>A0ACB7THV3</accession>
<protein>
    <submittedName>
        <fullName evidence="1">Uncharacterized protein</fullName>
    </submittedName>
</protein>
<dbReference type="Proteomes" id="UP000821845">
    <property type="component" value="Chromosome 1"/>
</dbReference>
<dbReference type="EMBL" id="CM023481">
    <property type="protein sequence ID" value="KAH6944947.1"/>
    <property type="molecule type" value="Genomic_DNA"/>
</dbReference>
<sequence length="99" mass="11274">MRSCSGVLHFEASRLRLLEGEKVSAGKQKNFRDGSHPKLEEVLNMCLSATVAKRIPLSGDLLRQKAETLALRMGITGFKFSDGWLQNFKKRYDLSFKRE</sequence>
<name>A0ACB7THV3_HYAAI</name>